<dbReference type="EMBL" id="KN847483">
    <property type="protein sequence ID" value="KIX00395.1"/>
    <property type="molecule type" value="Genomic_DNA"/>
</dbReference>
<dbReference type="HOGENOM" id="CLU_1111307_0_0_1"/>
<proteinExistence type="inferred from homology"/>
<evidence type="ECO:0000313" key="4">
    <source>
        <dbReference type="Proteomes" id="UP000053617"/>
    </source>
</evidence>
<dbReference type="GO" id="GO:0016491">
    <property type="term" value="F:oxidoreductase activity"/>
    <property type="evidence" value="ECO:0007669"/>
    <property type="project" value="InterPro"/>
</dbReference>
<dbReference type="VEuPathDB" id="FungiDB:Z518_10534"/>
<feature type="domain" description="EthD" evidence="2">
    <location>
        <begin position="21"/>
        <end position="106"/>
    </location>
</feature>
<dbReference type="Gene3D" id="3.30.70.100">
    <property type="match status" value="1"/>
</dbReference>
<evidence type="ECO:0000313" key="3">
    <source>
        <dbReference type="EMBL" id="KIX00395.1"/>
    </source>
</evidence>
<comment type="similarity">
    <text evidence="1">Belongs to the tpcK family.</text>
</comment>
<dbReference type="InterPro" id="IPR009799">
    <property type="entry name" value="EthD_dom"/>
</dbReference>
<sequence length="253" mass="29220">MGNTYESSKPVFWFITVGKIESWTYERFHHEYNDIHAKMTAGVAEQVHDLQDYTQLMVEYDEKTDKPTRGADDNEGWHGLTIHIWSSLQALYTSFADPSYEASAKKHIFCRQDQKGCFAELLAEFASPGYVSDGSTKVRSIIFHRKNPLRGDSQSDRAWLDERSKKAKQLIEGRSNLLRYRQYLDCTPQTINHFFKGTPFAGGSWQEFCAAEDMIFDDLEAASRFLNEYRDWIYDGKKPLIITGKGYKVFGTD</sequence>
<dbReference type="OrthoDB" id="2578740at2759"/>
<reference evidence="3 4" key="1">
    <citation type="submission" date="2015-01" db="EMBL/GenBank/DDBJ databases">
        <title>The Genome Sequence of Rhinocladiella mackenzie CBS 650.93.</title>
        <authorList>
            <consortium name="The Broad Institute Genomics Platform"/>
            <person name="Cuomo C."/>
            <person name="de Hoog S."/>
            <person name="Gorbushina A."/>
            <person name="Stielow B."/>
            <person name="Teixiera M."/>
            <person name="Abouelleil A."/>
            <person name="Chapman S.B."/>
            <person name="Priest M."/>
            <person name="Young S.K."/>
            <person name="Wortman J."/>
            <person name="Nusbaum C."/>
            <person name="Birren B."/>
        </authorList>
    </citation>
    <scope>NUCLEOTIDE SEQUENCE [LARGE SCALE GENOMIC DNA]</scope>
    <source>
        <strain evidence="3 4">CBS 650.93</strain>
    </source>
</reference>
<protein>
    <recommendedName>
        <fullName evidence="2">EthD domain-containing protein</fullName>
    </recommendedName>
</protein>
<dbReference type="AlphaFoldDB" id="A0A0D2IUK0"/>
<dbReference type="GeneID" id="25298605"/>
<dbReference type="Pfam" id="PF07110">
    <property type="entry name" value="EthD"/>
    <property type="match status" value="1"/>
</dbReference>
<evidence type="ECO:0000256" key="1">
    <source>
        <dbReference type="ARBA" id="ARBA00005986"/>
    </source>
</evidence>
<dbReference type="Proteomes" id="UP000053617">
    <property type="component" value="Unassembled WGS sequence"/>
</dbReference>
<organism evidence="3 4">
    <name type="scientific">Rhinocladiella mackenziei CBS 650.93</name>
    <dbReference type="NCBI Taxonomy" id="1442369"/>
    <lineage>
        <taxon>Eukaryota</taxon>
        <taxon>Fungi</taxon>
        <taxon>Dikarya</taxon>
        <taxon>Ascomycota</taxon>
        <taxon>Pezizomycotina</taxon>
        <taxon>Eurotiomycetes</taxon>
        <taxon>Chaetothyriomycetidae</taxon>
        <taxon>Chaetothyriales</taxon>
        <taxon>Herpotrichiellaceae</taxon>
        <taxon>Rhinocladiella</taxon>
    </lineage>
</organism>
<keyword evidence="4" id="KW-1185">Reference proteome</keyword>
<evidence type="ECO:0000259" key="2">
    <source>
        <dbReference type="Pfam" id="PF07110"/>
    </source>
</evidence>
<gene>
    <name evidence="3" type="ORF">Z518_10534</name>
</gene>
<name>A0A0D2IUK0_9EURO</name>
<accession>A0A0D2IUK0</accession>
<dbReference type="RefSeq" id="XP_013267531.1">
    <property type="nucleotide sequence ID" value="XM_013412077.1"/>
</dbReference>